<dbReference type="InterPro" id="IPR050862">
    <property type="entry name" value="RdRp_reductase_class-2"/>
</dbReference>
<feature type="compositionally biased region" description="Polar residues" evidence="5">
    <location>
        <begin position="907"/>
        <end position="922"/>
    </location>
</feature>
<evidence type="ECO:0000256" key="1">
    <source>
        <dbReference type="ARBA" id="ARBA00001922"/>
    </source>
</evidence>
<dbReference type="PANTHER" id="PTHR43371:SF1">
    <property type="entry name" value="RIBONUCLEOSIDE-DIPHOSPHATE REDUCTASE"/>
    <property type="match status" value="1"/>
</dbReference>
<evidence type="ECO:0000256" key="3">
    <source>
        <dbReference type="ARBA" id="ARBA00023002"/>
    </source>
</evidence>
<gene>
    <name evidence="8" type="ORF">BN1012_Phect2688</name>
</gene>
<dbReference type="GO" id="GO:0031419">
    <property type="term" value="F:cobalamin binding"/>
    <property type="evidence" value="ECO:0007669"/>
    <property type="project" value="UniProtKB-KW"/>
</dbReference>
<evidence type="ECO:0000256" key="2">
    <source>
        <dbReference type="ARBA" id="ARBA00022628"/>
    </source>
</evidence>
<feature type="domain" description="Ribonucleotide reductase large subunit C-terminal" evidence="6">
    <location>
        <begin position="380"/>
        <end position="609"/>
    </location>
</feature>
<evidence type="ECO:0000256" key="4">
    <source>
        <dbReference type="ARBA" id="ARBA00023285"/>
    </source>
</evidence>
<keyword evidence="2" id="KW-0846">Cobalamin</keyword>
<dbReference type="Proteomes" id="UP000032160">
    <property type="component" value="Chromosome I"/>
</dbReference>
<dbReference type="InterPro" id="IPR000788">
    <property type="entry name" value="RNR_lg_C"/>
</dbReference>
<dbReference type="AlphaFoldDB" id="X5MP45"/>
<dbReference type="RefSeq" id="WP_043948835.1">
    <property type="nucleotide sequence ID" value="NZ_HG966617.1"/>
</dbReference>
<keyword evidence="9" id="KW-1185">Reference proteome</keyword>
<dbReference type="PANTHER" id="PTHR43371">
    <property type="entry name" value="VITAMIN B12-DEPENDENT RIBONUCLEOTIDE REDUCTASE"/>
    <property type="match status" value="1"/>
</dbReference>
<dbReference type="OrthoDB" id="9762933at2"/>
<dbReference type="KEGG" id="pect:BN1012_Phect2688"/>
<organism evidence="8 9">
    <name type="scientific">Candidatus Phaeomarinibacter ectocarpi</name>
    <dbReference type="NCBI Taxonomy" id="1458461"/>
    <lineage>
        <taxon>Bacteria</taxon>
        <taxon>Pseudomonadati</taxon>
        <taxon>Pseudomonadota</taxon>
        <taxon>Alphaproteobacteria</taxon>
        <taxon>Hyphomicrobiales</taxon>
        <taxon>Parvibaculaceae</taxon>
        <taxon>Candidatus Phaeomarinibacter</taxon>
    </lineage>
</organism>
<comment type="cofactor">
    <cofactor evidence="1">
        <name>adenosylcob(III)alamin</name>
        <dbReference type="ChEBI" id="CHEBI:18408"/>
    </cofactor>
</comment>
<accession>X5MP45</accession>
<keyword evidence="4" id="KW-0170">Cobalt</keyword>
<name>X5MP45_9HYPH</name>
<reference evidence="8 9" key="1">
    <citation type="journal article" date="2014" name="Front. Genet.">
        <title>Genome and metabolic network of "Candidatus Phaeomarinobacter ectocarpi" Ec32, a new candidate genus of Alphaproteobacteria frequently associated with brown algae.</title>
        <authorList>
            <person name="Dittami S.M."/>
            <person name="Barbeyron T."/>
            <person name="Boyen C."/>
            <person name="Cambefort J."/>
            <person name="Collet G."/>
            <person name="Delage L."/>
            <person name="Gobet A."/>
            <person name="Groisillier A."/>
            <person name="Leblanc C."/>
            <person name="Michel G."/>
            <person name="Scornet D."/>
            <person name="Siegel A."/>
            <person name="Tapia J.E."/>
            <person name="Tonon T."/>
        </authorList>
    </citation>
    <scope>NUCLEOTIDE SEQUENCE [LARGE SCALE GENOMIC DNA]</scope>
    <source>
        <strain evidence="8 9">Ec32</strain>
    </source>
</reference>
<feature type="region of interest" description="Disordered" evidence="5">
    <location>
        <begin position="893"/>
        <end position="947"/>
    </location>
</feature>
<dbReference type="STRING" id="1458461.BN1012_Phect2688"/>
<evidence type="ECO:0000256" key="5">
    <source>
        <dbReference type="SAM" id="MobiDB-lite"/>
    </source>
</evidence>
<proteinExistence type="predicted"/>
<dbReference type="HOGENOM" id="CLU_000404_0_0_5"/>
<evidence type="ECO:0000313" key="8">
    <source>
        <dbReference type="EMBL" id="CDO60901.1"/>
    </source>
</evidence>
<dbReference type="Pfam" id="PF08471">
    <property type="entry name" value="Ribonuc_red_2_N"/>
    <property type="match status" value="1"/>
</dbReference>
<feature type="domain" description="Ribonucleotide reductase class II vitamin B12-dependent N-terminal" evidence="7">
    <location>
        <begin position="80"/>
        <end position="139"/>
    </location>
</feature>
<dbReference type="Gene3D" id="3.20.70.20">
    <property type="match status" value="1"/>
</dbReference>
<dbReference type="Pfam" id="PF02867">
    <property type="entry name" value="Ribonuc_red_lgC"/>
    <property type="match status" value="1"/>
</dbReference>
<keyword evidence="3 8" id="KW-0560">Oxidoreductase</keyword>
<evidence type="ECO:0000259" key="6">
    <source>
        <dbReference type="Pfam" id="PF02867"/>
    </source>
</evidence>
<dbReference type="EC" id="1.17.4.1" evidence="8"/>
<protein>
    <submittedName>
        <fullName evidence="8">Ribonucleotide reductase of class II (Coenzyme B12-dependent)</fullName>
        <ecNumber evidence="8">1.17.4.1</ecNumber>
    </submittedName>
</protein>
<evidence type="ECO:0000259" key="7">
    <source>
        <dbReference type="Pfam" id="PF08471"/>
    </source>
</evidence>
<dbReference type="GO" id="GO:0004748">
    <property type="term" value="F:ribonucleoside-diphosphate reductase activity, thioredoxin disulfide as acceptor"/>
    <property type="evidence" value="ECO:0007669"/>
    <property type="project" value="UniProtKB-EC"/>
</dbReference>
<sequence length="947" mass="100328">MQIGRYFTDTATGPYSGQRFRRVRVEDATGDTKWVFAPGTWPVSVVTTFSEYALLHEAVPSARRQLHELDIPSALRRFSALESDSKSDEPALTYEIDVRNALDRVAGGLARQGLIAGYFDGPEDALAFHDELRAALVLQKITLSSETWQRVGRDWAYGYGPSTVTSSGDEPACVSFSSSDSISSDGFLTRIASDARREQDAAALALGRNSLSDLTQSIKQALADGGPSVGANRALEAALADARARGLPAAVARRLLDEWIAGDDSWPDADTHLDDDSDIWDLLGTQTPYAVRKSDTCDETWTEPLALAALRGGAPGVCFEKSLRGASLTPADQLALTPSGVAAPAGFTPSGAVDLLAFTMPDLETIGASRPIDIDGLVHSIRLLTIALDVAHDEAGVASDLRPIAVAPMNVAAMLMSQGVAYGSDEGRALAASICGLVTAATAATSAGLAAELAPATANNSQQEAAALLRRMQSALLGNPSEWSALPSPPLYPHTPQQAAIVQAVRDILDRAIEKAEETGLRNIALTTVSNDTVFMDLLGAESAALSPVRTLVKYRRLTPELDAEAIYKVVSPAVPLGLRALRHDDASIDSILDHLVGRGSLHGAPGVNYDILRSRGFTDEDIEVTESALATASNIRAVFTPYVLGWDGDFCAQSDEDILAGLGFSNWDIEHANFHCCGALTLEGSRDLPIEHLPVFDCDEPLGEIGARHVSPADRLLMAQAVQPFLTDGLALDLQLRRETTVDGIRALYQQAEDMGLRSLRLNRNGAALGDAVDYDDLVDDLFGEPLDDLHSDIADNAYVRSIESDDLPVPAQPSADNAALNAAISLGLKHGVPVEAFQTAFSDLSTPDGCDVLGSALSMLASSYLNQSGLRDAESAPSDNFDGGASLAATEGRAPLVRSTHTRSGHVQNSEEIGSSTDTPVPNPSRAFGDPALSPPSVSGRPREE</sequence>
<dbReference type="InterPro" id="IPR013678">
    <property type="entry name" value="RNR_2_N"/>
</dbReference>
<dbReference type="EMBL" id="HG966617">
    <property type="protein sequence ID" value="CDO60901.1"/>
    <property type="molecule type" value="Genomic_DNA"/>
</dbReference>
<evidence type="ECO:0000313" key="9">
    <source>
        <dbReference type="Proteomes" id="UP000032160"/>
    </source>
</evidence>
<dbReference type="GO" id="GO:0050897">
    <property type="term" value="F:cobalt ion binding"/>
    <property type="evidence" value="ECO:0007669"/>
    <property type="project" value="InterPro"/>
</dbReference>
<dbReference type="SUPFAM" id="SSF51998">
    <property type="entry name" value="PFL-like glycyl radical enzymes"/>
    <property type="match status" value="1"/>
</dbReference>